<dbReference type="Proteomes" id="UP001472677">
    <property type="component" value="Unassembled WGS sequence"/>
</dbReference>
<proteinExistence type="predicted"/>
<dbReference type="EMBL" id="JBBPBM010000980">
    <property type="protein sequence ID" value="KAK8488713.1"/>
    <property type="molecule type" value="Genomic_DNA"/>
</dbReference>
<reference evidence="1 2" key="1">
    <citation type="journal article" date="2024" name="G3 (Bethesda)">
        <title>Genome assembly of Hibiscus sabdariffa L. provides insights into metabolisms of medicinal natural products.</title>
        <authorList>
            <person name="Kim T."/>
        </authorList>
    </citation>
    <scope>NUCLEOTIDE SEQUENCE [LARGE SCALE GENOMIC DNA]</scope>
    <source>
        <strain evidence="1">TK-2024</strain>
        <tissue evidence="1">Old leaves</tissue>
    </source>
</reference>
<name>A0ABR2A6Y5_9ROSI</name>
<comment type="caution">
    <text evidence="1">The sequence shown here is derived from an EMBL/GenBank/DDBJ whole genome shotgun (WGS) entry which is preliminary data.</text>
</comment>
<evidence type="ECO:0000313" key="2">
    <source>
        <dbReference type="Proteomes" id="UP001472677"/>
    </source>
</evidence>
<dbReference type="PANTHER" id="PTHR47270:SF6">
    <property type="entry name" value="SARCOLEMMAL MEMBRANE-ASSOCIATED PROTEIN-LIKE ISOFORM X1"/>
    <property type="match status" value="1"/>
</dbReference>
<keyword evidence="2" id="KW-1185">Reference proteome</keyword>
<organism evidence="1 2">
    <name type="scientific">Hibiscus sabdariffa</name>
    <name type="common">roselle</name>
    <dbReference type="NCBI Taxonomy" id="183260"/>
    <lineage>
        <taxon>Eukaryota</taxon>
        <taxon>Viridiplantae</taxon>
        <taxon>Streptophyta</taxon>
        <taxon>Embryophyta</taxon>
        <taxon>Tracheophyta</taxon>
        <taxon>Spermatophyta</taxon>
        <taxon>Magnoliopsida</taxon>
        <taxon>eudicotyledons</taxon>
        <taxon>Gunneridae</taxon>
        <taxon>Pentapetalae</taxon>
        <taxon>rosids</taxon>
        <taxon>malvids</taxon>
        <taxon>Malvales</taxon>
        <taxon>Malvaceae</taxon>
        <taxon>Malvoideae</taxon>
        <taxon>Hibiscus</taxon>
    </lineage>
</organism>
<dbReference type="PANTHER" id="PTHR47270">
    <property type="entry name" value="PROTEIN MLP1-LIKE"/>
    <property type="match status" value="1"/>
</dbReference>
<evidence type="ECO:0000313" key="1">
    <source>
        <dbReference type="EMBL" id="KAK8488713.1"/>
    </source>
</evidence>
<protein>
    <submittedName>
        <fullName evidence="1">Uncharacterized protein</fullName>
    </submittedName>
</protein>
<gene>
    <name evidence="1" type="ORF">V6N12_064062</name>
</gene>
<sequence>MTSLHSSPGVDLLSKIHNLENRFAHAFLESRILELPVAEFDEQFQLCLAVLKHLCTLSSFSDSIGTNGYDSLEILRSSDSISQTQQSPHCLENGDPVKKLSVKLIEIEKLKSDNLVKDNELVALRHRQKGLEAHIRSVEEQKSLLEENIEIMQREVIVTAKFLDDLLSEMMEIDNNKDSRIPAEKILTTKPSKLEDGKQEIDAVSFKDEIIKRLKDEMEVQRLVMRQKIEEMQRQCLVVQEEYEYLKIENLKLIEECSMLQKENNDT</sequence>
<accession>A0ABR2A6Y5</accession>